<dbReference type="OrthoDB" id="1908091at2759"/>
<name>A0A1E5WIN6_9POAL</name>
<keyword evidence="3" id="KW-1185">Reference proteome</keyword>
<dbReference type="Proteomes" id="UP000095767">
    <property type="component" value="Unassembled WGS sequence"/>
</dbReference>
<dbReference type="EMBL" id="LWDX02006108">
    <property type="protein sequence ID" value="OEL37265.1"/>
    <property type="molecule type" value="Genomic_DNA"/>
</dbReference>
<feature type="compositionally biased region" description="Low complexity" evidence="1">
    <location>
        <begin position="72"/>
        <end position="90"/>
    </location>
</feature>
<feature type="region of interest" description="Disordered" evidence="1">
    <location>
        <begin position="64"/>
        <end position="129"/>
    </location>
</feature>
<evidence type="ECO:0000313" key="2">
    <source>
        <dbReference type="EMBL" id="OEL37265.1"/>
    </source>
</evidence>
<organism evidence="2 3">
    <name type="scientific">Dichanthelium oligosanthes</name>
    <dbReference type="NCBI Taxonomy" id="888268"/>
    <lineage>
        <taxon>Eukaryota</taxon>
        <taxon>Viridiplantae</taxon>
        <taxon>Streptophyta</taxon>
        <taxon>Embryophyta</taxon>
        <taxon>Tracheophyta</taxon>
        <taxon>Spermatophyta</taxon>
        <taxon>Magnoliopsida</taxon>
        <taxon>Liliopsida</taxon>
        <taxon>Poales</taxon>
        <taxon>Poaceae</taxon>
        <taxon>PACMAD clade</taxon>
        <taxon>Panicoideae</taxon>
        <taxon>Panicodae</taxon>
        <taxon>Paniceae</taxon>
        <taxon>Dichantheliinae</taxon>
        <taxon>Dichanthelium</taxon>
    </lineage>
</organism>
<proteinExistence type="predicted"/>
<evidence type="ECO:0000313" key="3">
    <source>
        <dbReference type="Proteomes" id="UP000095767"/>
    </source>
</evidence>
<feature type="compositionally biased region" description="Basic and acidic residues" evidence="1">
    <location>
        <begin position="94"/>
        <end position="104"/>
    </location>
</feature>
<comment type="caution">
    <text evidence="2">The sequence shown here is derived from an EMBL/GenBank/DDBJ whole genome shotgun (WGS) entry which is preliminary data.</text>
</comment>
<dbReference type="AlphaFoldDB" id="A0A1E5WIN6"/>
<evidence type="ECO:0000256" key="1">
    <source>
        <dbReference type="SAM" id="MobiDB-lite"/>
    </source>
</evidence>
<sequence length="129" mass="13752">MNPTSNKCFDTLAKEVVVIDDTHILDPVYDSSPSGSERPGPIGLVIDEVILQDDHARTLDAEASIKEGGLPSRMEASSSEVAASSLSSMEQSELGEREASEIREQSMVGHNEAQESSVSHADPPVSDKS</sequence>
<protein>
    <submittedName>
        <fullName evidence="2">Uncharacterized protein</fullName>
    </submittedName>
</protein>
<reference evidence="2 3" key="1">
    <citation type="submission" date="2016-09" db="EMBL/GenBank/DDBJ databases">
        <title>The draft genome of Dichanthelium oligosanthes: A C3 panicoid grass species.</title>
        <authorList>
            <person name="Studer A.J."/>
            <person name="Schnable J.C."/>
            <person name="Brutnell T.P."/>
        </authorList>
    </citation>
    <scope>NUCLEOTIDE SEQUENCE [LARGE SCALE GENOMIC DNA]</scope>
    <source>
        <strain evidence="3">cv. Kellogg 1175</strain>
        <tissue evidence="2">Leaf</tissue>
    </source>
</reference>
<gene>
    <name evidence="2" type="ORF">BAE44_0001714</name>
</gene>
<accession>A0A1E5WIN6</accession>